<organism evidence="4 5">
    <name type="scientific">Ligilactobacillus pobuzihii</name>
    <dbReference type="NCBI Taxonomy" id="449659"/>
    <lineage>
        <taxon>Bacteria</taxon>
        <taxon>Bacillati</taxon>
        <taxon>Bacillota</taxon>
        <taxon>Bacilli</taxon>
        <taxon>Lactobacillales</taxon>
        <taxon>Lactobacillaceae</taxon>
        <taxon>Ligilactobacillus</taxon>
    </lineage>
</organism>
<dbReference type="SUPFAM" id="SSF53448">
    <property type="entry name" value="Nucleotide-diphospho-sugar transferases"/>
    <property type="match status" value="1"/>
</dbReference>
<dbReference type="PANTHER" id="PTHR13778">
    <property type="entry name" value="GLYCOSYLTRANSFERASE 8 DOMAIN-CONTAINING PROTEIN"/>
    <property type="match status" value="1"/>
</dbReference>
<name>A0A0R2LIS9_9LACO</name>
<keyword evidence="1" id="KW-0328">Glycosyltransferase</keyword>
<comment type="caution">
    <text evidence="4">The sequence shown here is derived from an EMBL/GenBank/DDBJ whole genome shotgun (WGS) entry which is preliminary data.</text>
</comment>
<protein>
    <submittedName>
        <fullName evidence="4">General stress protein A</fullName>
    </submittedName>
</protein>
<keyword evidence="2" id="KW-0808">Transferase</keyword>
<dbReference type="InterPro" id="IPR029044">
    <property type="entry name" value="Nucleotide-diphossugar_trans"/>
</dbReference>
<gene>
    <name evidence="4" type="ORF">IV66_GL002018</name>
</gene>
<accession>A0A0R2LIS9</accession>
<reference evidence="4 5" key="1">
    <citation type="journal article" date="2015" name="Genome Announc.">
        <title>Expanding the biotechnology potential of lactobacilli through comparative genomics of 213 strains and associated genera.</title>
        <authorList>
            <person name="Sun Z."/>
            <person name="Harris H.M."/>
            <person name="McCann A."/>
            <person name="Guo C."/>
            <person name="Argimon S."/>
            <person name="Zhang W."/>
            <person name="Yang X."/>
            <person name="Jeffery I.B."/>
            <person name="Cooney J.C."/>
            <person name="Kagawa T.F."/>
            <person name="Liu W."/>
            <person name="Song Y."/>
            <person name="Salvetti E."/>
            <person name="Wrobel A."/>
            <person name="Rasinkangas P."/>
            <person name="Parkhill J."/>
            <person name="Rea M.C."/>
            <person name="O'Sullivan O."/>
            <person name="Ritari J."/>
            <person name="Douillard F.P."/>
            <person name="Paul Ross R."/>
            <person name="Yang R."/>
            <person name="Briner A.E."/>
            <person name="Felis G.E."/>
            <person name="de Vos W.M."/>
            <person name="Barrangou R."/>
            <person name="Klaenhammer T.R."/>
            <person name="Caufield P.W."/>
            <person name="Cui Y."/>
            <person name="Zhang H."/>
            <person name="O'Toole P.W."/>
        </authorList>
    </citation>
    <scope>NUCLEOTIDE SEQUENCE [LARGE SCALE GENOMIC DNA]</scope>
    <source>
        <strain evidence="4 5">NBRC 103219</strain>
    </source>
</reference>
<dbReference type="CDD" id="cd04194">
    <property type="entry name" value="GT8_A4GalT_like"/>
    <property type="match status" value="1"/>
</dbReference>
<dbReference type="EMBL" id="JQCN01000006">
    <property type="protein sequence ID" value="KRO01695.1"/>
    <property type="molecule type" value="Genomic_DNA"/>
</dbReference>
<keyword evidence="5" id="KW-1185">Reference proteome</keyword>
<dbReference type="Proteomes" id="UP000051886">
    <property type="component" value="Unassembled WGS sequence"/>
</dbReference>
<proteinExistence type="predicted"/>
<dbReference type="AlphaFoldDB" id="A0A0R2LIS9"/>
<dbReference type="Gene3D" id="3.90.550.10">
    <property type="entry name" value="Spore Coat Polysaccharide Biosynthesis Protein SpsA, Chain A"/>
    <property type="match status" value="1"/>
</dbReference>
<evidence type="ECO:0000313" key="4">
    <source>
        <dbReference type="EMBL" id="KRO01695.1"/>
    </source>
</evidence>
<dbReference type="GO" id="GO:0016757">
    <property type="term" value="F:glycosyltransferase activity"/>
    <property type="evidence" value="ECO:0007669"/>
    <property type="project" value="UniProtKB-KW"/>
</dbReference>
<dbReference type="PANTHER" id="PTHR13778:SF47">
    <property type="entry name" value="LIPOPOLYSACCHARIDE 1,3-GALACTOSYLTRANSFERASE"/>
    <property type="match status" value="1"/>
</dbReference>
<keyword evidence="3" id="KW-0479">Metal-binding</keyword>
<dbReference type="STRING" id="449659.IV66_GL002018"/>
<dbReference type="PATRIC" id="fig|449659.4.peg.2070"/>
<dbReference type="Pfam" id="PF01501">
    <property type="entry name" value="Glyco_transf_8"/>
    <property type="match status" value="1"/>
</dbReference>
<evidence type="ECO:0000256" key="3">
    <source>
        <dbReference type="ARBA" id="ARBA00022723"/>
    </source>
</evidence>
<dbReference type="GO" id="GO:0046872">
    <property type="term" value="F:metal ion binding"/>
    <property type="evidence" value="ECO:0007669"/>
    <property type="project" value="UniProtKB-KW"/>
</dbReference>
<evidence type="ECO:0000256" key="2">
    <source>
        <dbReference type="ARBA" id="ARBA00022679"/>
    </source>
</evidence>
<evidence type="ECO:0000313" key="5">
    <source>
        <dbReference type="Proteomes" id="UP000051886"/>
    </source>
</evidence>
<dbReference type="InterPro" id="IPR050748">
    <property type="entry name" value="Glycosyltrans_8_dom-fam"/>
</dbReference>
<evidence type="ECO:0000256" key="1">
    <source>
        <dbReference type="ARBA" id="ARBA00022676"/>
    </source>
</evidence>
<sequence length="287" mass="33687">MFQERSEKMIEIASTTDSEFTDVLLTSYVSLLENNPAEEFRFNIIDDELTDTDKKRLDSLTHIYPNCQEIIFLGNDFAGVYHGANVVSPRSVIKENTYYRLEFPKLVDRPRLLYLDCDMICRGKISTLFHNELHDNIIGAVESQMYVDRLDILGVKHQFPFYFNAGLLLIDTKKWNEHQITAQAQKYMRDHSDIIAFQDQDTLNAVLADQWKPLNPKYNVQSPLMRHEKQSLDPKQRQAATVALKDPTLIHYTGFSKPWITQGEYVSPWRDEYYKYQKIMFEKVGRR</sequence>
<dbReference type="InterPro" id="IPR002495">
    <property type="entry name" value="Glyco_trans_8"/>
</dbReference>